<gene>
    <name evidence="1" type="ORF">RRG08_013554</name>
</gene>
<evidence type="ECO:0000313" key="2">
    <source>
        <dbReference type="Proteomes" id="UP001283361"/>
    </source>
</evidence>
<sequence>MPASPPKIQFLPLEAPSPGKYRFLDSQITAGLHREMIQDPFRPDTGRSFADCPQQGHVRRLIYWVHLGNLHASDQYHLPRQTDGNRFRHVRAEYRKKKTQGRLSSFGTKVGQIWKAIHFLISVIKTMPASPPKIQFLPLEAPSPGKYRFLDSQITAGLHLPEYATTNLTQADRSPIVPNKTTREEIVLLGALSVVTGCDNIKIISLPRAWVKCANRGFFWSLTLGMAGLHPGSSCRPWGSGRDLRVQDRSRLVS</sequence>
<organism evidence="1 2">
    <name type="scientific">Elysia crispata</name>
    <name type="common">lettuce slug</name>
    <dbReference type="NCBI Taxonomy" id="231223"/>
    <lineage>
        <taxon>Eukaryota</taxon>
        <taxon>Metazoa</taxon>
        <taxon>Spiralia</taxon>
        <taxon>Lophotrochozoa</taxon>
        <taxon>Mollusca</taxon>
        <taxon>Gastropoda</taxon>
        <taxon>Heterobranchia</taxon>
        <taxon>Euthyneura</taxon>
        <taxon>Panpulmonata</taxon>
        <taxon>Sacoglossa</taxon>
        <taxon>Placobranchoidea</taxon>
        <taxon>Plakobranchidae</taxon>
        <taxon>Elysia</taxon>
    </lineage>
</organism>
<dbReference type="AlphaFoldDB" id="A0AAE0Y1P4"/>
<accession>A0AAE0Y1P4</accession>
<dbReference type="Proteomes" id="UP001283361">
    <property type="component" value="Unassembled WGS sequence"/>
</dbReference>
<protein>
    <submittedName>
        <fullName evidence="1">Uncharacterized protein</fullName>
    </submittedName>
</protein>
<proteinExistence type="predicted"/>
<keyword evidence="2" id="KW-1185">Reference proteome</keyword>
<name>A0AAE0Y1P4_9GAST</name>
<evidence type="ECO:0000313" key="1">
    <source>
        <dbReference type="EMBL" id="KAK3728834.1"/>
    </source>
</evidence>
<comment type="caution">
    <text evidence="1">The sequence shown here is derived from an EMBL/GenBank/DDBJ whole genome shotgun (WGS) entry which is preliminary data.</text>
</comment>
<reference evidence="1" key="1">
    <citation type="journal article" date="2023" name="G3 (Bethesda)">
        <title>A reference genome for the long-term kleptoplast-retaining sea slug Elysia crispata morphotype clarki.</title>
        <authorList>
            <person name="Eastman K.E."/>
            <person name="Pendleton A.L."/>
            <person name="Shaikh M.A."/>
            <person name="Suttiyut T."/>
            <person name="Ogas R."/>
            <person name="Tomko P."/>
            <person name="Gavelis G."/>
            <person name="Widhalm J.R."/>
            <person name="Wisecaver J.H."/>
        </authorList>
    </citation>
    <scope>NUCLEOTIDE SEQUENCE</scope>
    <source>
        <strain evidence="1">ECLA1</strain>
    </source>
</reference>
<dbReference type="EMBL" id="JAWDGP010007172">
    <property type="protein sequence ID" value="KAK3728834.1"/>
    <property type="molecule type" value="Genomic_DNA"/>
</dbReference>